<organism evidence="1 2">
    <name type="scientific">Eumeta variegata</name>
    <name type="common">Bagworm moth</name>
    <name type="synonym">Eumeta japonica</name>
    <dbReference type="NCBI Taxonomy" id="151549"/>
    <lineage>
        <taxon>Eukaryota</taxon>
        <taxon>Metazoa</taxon>
        <taxon>Ecdysozoa</taxon>
        <taxon>Arthropoda</taxon>
        <taxon>Hexapoda</taxon>
        <taxon>Insecta</taxon>
        <taxon>Pterygota</taxon>
        <taxon>Neoptera</taxon>
        <taxon>Endopterygota</taxon>
        <taxon>Lepidoptera</taxon>
        <taxon>Glossata</taxon>
        <taxon>Ditrysia</taxon>
        <taxon>Tineoidea</taxon>
        <taxon>Psychidae</taxon>
        <taxon>Oiketicinae</taxon>
        <taxon>Eumeta</taxon>
    </lineage>
</organism>
<name>A0A4C1Y2T0_EUMVA</name>
<gene>
    <name evidence="1" type="ORF">EVAR_57528_1</name>
</gene>
<dbReference type="EMBL" id="BGZK01001036">
    <property type="protein sequence ID" value="GBP69284.1"/>
    <property type="molecule type" value="Genomic_DNA"/>
</dbReference>
<evidence type="ECO:0000313" key="2">
    <source>
        <dbReference type="Proteomes" id="UP000299102"/>
    </source>
</evidence>
<accession>A0A4C1Y2T0</accession>
<protein>
    <submittedName>
        <fullName evidence="1">Uncharacterized protein</fullName>
    </submittedName>
</protein>
<sequence length="152" mass="17496">MLIFEIKHGSIQILPENSKVWGRQVVKPLRHFQGMVIKSPSTENDTNKSRLQRQKLSCIPALSLDNYISARDKTTRTSAISTNHVVRRRAGARNVPIPKWLHGKLNGLSQTRAQLRPRPANRTRDLFMNSRISLLVEVYWKGMNIVSRDDDR</sequence>
<keyword evidence="2" id="KW-1185">Reference proteome</keyword>
<proteinExistence type="predicted"/>
<dbReference type="AlphaFoldDB" id="A0A4C1Y2T0"/>
<comment type="caution">
    <text evidence="1">The sequence shown here is derived from an EMBL/GenBank/DDBJ whole genome shotgun (WGS) entry which is preliminary data.</text>
</comment>
<dbReference type="Proteomes" id="UP000299102">
    <property type="component" value="Unassembled WGS sequence"/>
</dbReference>
<reference evidence="1 2" key="1">
    <citation type="journal article" date="2019" name="Commun. Biol.">
        <title>The bagworm genome reveals a unique fibroin gene that provides high tensile strength.</title>
        <authorList>
            <person name="Kono N."/>
            <person name="Nakamura H."/>
            <person name="Ohtoshi R."/>
            <person name="Tomita M."/>
            <person name="Numata K."/>
            <person name="Arakawa K."/>
        </authorList>
    </citation>
    <scope>NUCLEOTIDE SEQUENCE [LARGE SCALE GENOMIC DNA]</scope>
</reference>
<evidence type="ECO:0000313" key="1">
    <source>
        <dbReference type="EMBL" id="GBP69284.1"/>
    </source>
</evidence>